<evidence type="ECO:0000256" key="1">
    <source>
        <dbReference type="SAM" id="Phobius"/>
    </source>
</evidence>
<gene>
    <name evidence="2" type="ORF">A2756_02380</name>
</gene>
<comment type="caution">
    <text evidence="2">The sequence shown here is derived from an EMBL/GenBank/DDBJ whole genome shotgun (WGS) entry which is preliminary data.</text>
</comment>
<protein>
    <recommendedName>
        <fullName evidence="4">Type 4 fimbrial biogenesis protein PilX N-terminal domain-containing protein</fullName>
    </recommendedName>
</protein>
<feature type="transmembrane region" description="Helical" evidence="1">
    <location>
        <begin position="12"/>
        <end position="33"/>
    </location>
</feature>
<proteinExistence type="predicted"/>
<keyword evidence="1" id="KW-0812">Transmembrane</keyword>
<sequence>MRVSTSQKGFGIIEIVIGVAIITISLLGVMLSAKVSFQIISENLRRVQANFLAEEGIEALKSIRDDGWTANIVPITTGTDYHLVYDTGANEWTLVAGALADQIDGVFTRTVQLNAVDRDVANGTQDIVFAGGIADAGTRKVTVTISWPGRSGTKTQAISTYMTNIFAN</sequence>
<keyword evidence="1" id="KW-0472">Membrane</keyword>
<accession>A0A1G2G6N0</accession>
<keyword evidence="1" id="KW-1133">Transmembrane helix</keyword>
<dbReference type="Proteomes" id="UP000177785">
    <property type="component" value="Unassembled WGS sequence"/>
</dbReference>
<reference evidence="2 3" key="1">
    <citation type="journal article" date="2016" name="Nat. Commun.">
        <title>Thousands of microbial genomes shed light on interconnected biogeochemical processes in an aquifer system.</title>
        <authorList>
            <person name="Anantharaman K."/>
            <person name="Brown C.T."/>
            <person name="Hug L.A."/>
            <person name="Sharon I."/>
            <person name="Castelle C.J."/>
            <person name="Probst A.J."/>
            <person name="Thomas B.C."/>
            <person name="Singh A."/>
            <person name="Wilkins M.J."/>
            <person name="Karaoz U."/>
            <person name="Brodie E.L."/>
            <person name="Williams K.H."/>
            <person name="Hubbard S.S."/>
            <person name="Banfield J.F."/>
        </authorList>
    </citation>
    <scope>NUCLEOTIDE SEQUENCE [LARGE SCALE GENOMIC DNA]</scope>
</reference>
<dbReference type="AlphaFoldDB" id="A0A1G2G6N0"/>
<organism evidence="2 3">
    <name type="scientific">Candidatus Ryanbacteria bacterium RIFCSPHIGHO2_01_FULL_48_27</name>
    <dbReference type="NCBI Taxonomy" id="1802115"/>
    <lineage>
        <taxon>Bacteria</taxon>
        <taxon>Candidatus Ryaniibacteriota</taxon>
    </lineage>
</organism>
<evidence type="ECO:0000313" key="2">
    <source>
        <dbReference type="EMBL" id="OGZ45732.1"/>
    </source>
</evidence>
<dbReference type="EMBL" id="MHNL01000005">
    <property type="protein sequence ID" value="OGZ45732.1"/>
    <property type="molecule type" value="Genomic_DNA"/>
</dbReference>
<name>A0A1G2G6N0_9BACT</name>
<evidence type="ECO:0008006" key="4">
    <source>
        <dbReference type="Google" id="ProtNLM"/>
    </source>
</evidence>
<dbReference type="STRING" id="1802115.A2756_02380"/>
<evidence type="ECO:0000313" key="3">
    <source>
        <dbReference type="Proteomes" id="UP000177785"/>
    </source>
</evidence>